<reference evidence="12 13" key="1">
    <citation type="submission" date="2021-05" db="EMBL/GenBank/DDBJ databases">
        <authorList>
            <person name="Zahm M."/>
            <person name="Klopp C."/>
            <person name="Cabau C."/>
            <person name="Kuhl H."/>
            <person name="Suciu R."/>
            <person name="Ciorpac M."/>
            <person name="Holostenco D."/>
            <person name="Gessner J."/>
            <person name="Wuertz S."/>
            <person name="Hohne C."/>
            <person name="Stock M."/>
            <person name="Gislard M."/>
            <person name="Lluch J."/>
            <person name="Milhes M."/>
            <person name="Lampietro C."/>
            <person name="Lopez Roques C."/>
            <person name="Donnadieu C."/>
            <person name="Du K."/>
            <person name="Schartl M."/>
            <person name="Guiguen Y."/>
        </authorList>
    </citation>
    <scope>NUCLEOTIDE SEQUENCE [LARGE SCALE GENOMIC DNA]</scope>
    <source>
        <strain evidence="12">Hh-F2</strain>
        <tissue evidence="12">Blood</tissue>
    </source>
</reference>
<organism evidence="12 13">
    <name type="scientific">Huso huso</name>
    <name type="common">Beluga</name>
    <name type="synonym">Acipenser huso</name>
    <dbReference type="NCBI Taxonomy" id="61971"/>
    <lineage>
        <taxon>Eukaryota</taxon>
        <taxon>Metazoa</taxon>
        <taxon>Chordata</taxon>
        <taxon>Craniata</taxon>
        <taxon>Vertebrata</taxon>
        <taxon>Euteleostomi</taxon>
        <taxon>Actinopterygii</taxon>
        <taxon>Chondrostei</taxon>
        <taxon>Acipenseriformes</taxon>
        <taxon>Acipenseridae</taxon>
        <taxon>Huso</taxon>
    </lineage>
</organism>
<evidence type="ECO:0000256" key="5">
    <source>
        <dbReference type="ARBA" id="ARBA00022679"/>
    </source>
</evidence>
<feature type="compositionally biased region" description="Basic and acidic residues" evidence="10">
    <location>
        <begin position="667"/>
        <end position="680"/>
    </location>
</feature>
<dbReference type="PROSITE" id="PS50011">
    <property type="entry name" value="PROTEIN_KINASE_DOM"/>
    <property type="match status" value="1"/>
</dbReference>
<dbReference type="Pfam" id="PF00069">
    <property type="entry name" value="Pkinase"/>
    <property type="match status" value="1"/>
</dbReference>
<dbReference type="PROSITE" id="PS00108">
    <property type="entry name" value="PROTEIN_KINASE_ST"/>
    <property type="match status" value="1"/>
</dbReference>
<comment type="similarity">
    <text evidence="1">Belongs to the protein kinase superfamily. STE Ser/Thr protein kinase family. STE20 subfamily.</text>
</comment>
<feature type="region of interest" description="Disordered" evidence="10">
    <location>
        <begin position="1420"/>
        <end position="1453"/>
    </location>
</feature>
<feature type="domain" description="Protein kinase" evidence="11">
    <location>
        <begin position="34"/>
        <end position="292"/>
    </location>
</feature>
<feature type="compositionally biased region" description="Basic and acidic residues" evidence="10">
    <location>
        <begin position="1336"/>
        <end position="1354"/>
    </location>
</feature>
<dbReference type="SUPFAM" id="SSF56112">
    <property type="entry name" value="Protein kinase-like (PK-like)"/>
    <property type="match status" value="1"/>
</dbReference>
<feature type="region of interest" description="Disordered" evidence="10">
    <location>
        <begin position="819"/>
        <end position="1020"/>
    </location>
</feature>
<evidence type="ECO:0000256" key="2">
    <source>
        <dbReference type="ARBA" id="ARBA00012513"/>
    </source>
</evidence>
<dbReference type="SMART" id="SM00220">
    <property type="entry name" value="S_TKc"/>
    <property type="match status" value="1"/>
</dbReference>
<evidence type="ECO:0000256" key="7">
    <source>
        <dbReference type="ARBA" id="ARBA00047899"/>
    </source>
</evidence>
<feature type="compositionally biased region" description="Basic and acidic residues" evidence="10">
    <location>
        <begin position="838"/>
        <end position="873"/>
    </location>
</feature>
<feature type="compositionally biased region" description="Polar residues" evidence="10">
    <location>
        <begin position="324"/>
        <end position="351"/>
    </location>
</feature>
<comment type="caution">
    <text evidence="12">The sequence shown here is derived from an EMBL/GenBank/DDBJ whole genome shotgun (WGS) entry which is preliminary data.</text>
</comment>
<keyword evidence="13" id="KW-1185">Reference proteome</keyword>
<evidence type="ECO:0000313" key="13">
    <source>
        <dbReference type="Proteomes" id="UP001369086"/>
    </source>
</evidence>
<dbReference type="Proteomes" id="UP001369086">
    <property type="component" value="Unassembled WGS sequence"/>
</dbReference>
<evidence type="ECO:0000259" key="11">
    <source>
        <dbReference type="PROSITE" id="PS50011"/>
    </source>
</evidence>
<evidence type="ECO:0000256" key="3">
    <source>
        <dbReference type="ARBA" id="ARBA00022527"/>
    </source>
</evidence>
<dbReference type="Pfam" id="PF12474">
    <property type="entry name" value="PKK"/>
    <property type="match status" value="2"/>
</dbReference>
<evidence type="ECO:0000256" key="4">
    <source>
        <dbReference type="ARBA" id="ARBA00022553"/>
    </source>
</evidence>
<feature type="coiled-coil region" evidence="9">
    <location>
        <begin position="1086"/>
        <end position="1146"/>
    </location>
</feature>
<keyword evidence="5" id="KW-0808">Transferase</keyword>
<feature type="compositionally biased region" description="Basic residues" evidence="10">
    <location>
        <begin position="1420"/>
        <end position="1429"/>
    </location>
</feature>
<feature type="coiled-coil region" evidence="9">
    <location>
        <begin position="1185"/>
        <end position="1216"/>
    </location>
</feature>
<feature type="region of interest" description="Disordered" evidence="10">
    <location>
        <begin position="312"/>
        <end position="453"/>
    </location>
</feature>
<evidence type="ECO:0000256" key="10">
    <source>
        <dbReference type="SAM" id="MobiDB-lite"/>
    </source>
</evidence>
<dbReference type="InterPro" id="IPR008271">
    <property type="entry name" value="Ser/Thr_kinase_AS"/>
</dbReference>
<feature type="region of interest" description="Disordered" evidence="10">
    <location>
        <begin position="654"/>
        <end position="728"/>
    </location>
</feature>
<accession>A0ABR0Y755</accession>
<keyword evidence="4" id="KW-0597">Phosphoprotein</keyword>
<comment type="catalytic activity">
    <reaction evidence="8">
        <text>L-seryl-[protein] + ATP = O-phospho-L-seryl-[protein] + ADP + H(+)</text>
        <dbReference type="Rhea" id="RHEA:17989"/>
        <dbReference type="Rhea" id="RHEA-COMP:9863"/>
        <dbReference type="Rhea" id="RHEA-COMP:11604"/>
        <dbReference type="ChEBI" id="CHEBI:15378"/>
        <dbReference type="ChEBI" id="CHEBI:29999"/>
        <dbReference type="ChEBI" id="CHEBI:30616"/>
        <dbReference type="ChEBI" id="CHEBI:83421"/>
        <dbReference type="ChEBI" id="CHEBI:456216"/>
        <dbReference type="EC" id="2.7.11.1"/>
    </reaction>
</comment>
<proteinExistence type="inferred from homology"/>
<keyword evidence="3" id="KW-0723">Serine/threonine-protein kinase</keyword>
<dbReference type="InterPro" id="IPR022165">
    <property type="entry name" value="PKK"/>
</dbReference>
<dbReference type="InterPro" id="IPR000719">
    <property type="entry name" value="Prot_kinase_dom"/>
</dbReference>
<name>A0ABR0Y755_HUSHU</name>
<evidence type="ECO:0000256" key="8">
    <source>
        <dbReference type="ARBA" id="ARBA00048679"/>
    </source>
</evidence>
<comment type="catalytic activity">
    <reaction evidence="7">
        <text>L-threonyl-[protein] + ATP = O-phospho-L-threonyl-[protein] + ADP + H(+)</text>
        <dbReference type="Rhea" id="RHEA:46608"/>
        <dbReference type="Rhea" id="RHEA-COMP:11060"/>
        <dbReference type="Rhea" id="RHEA-COMP:11605"/>
        <dbReference type="ChEBI" id="CHEBI:15378"/>
        <dbReference type="ChEBI" id="CHEBI:30013"/>
        <dbReference type="ChEBI" id="CHEBI:30616"/>
        <dbReference type="ChEBI" id="CHEBI:61977"/>
        <dbReference type="ChEBI" id="CHEBI:456216"/>
        <dbReference type="EC" id="2.7.11.1"/>
    </reaction>
</comment>
<feature type="region of interest" description="Disordered" evidence="10">
    <location>
        <begin position="1327"/>
        <end position="1354"/>
    </location>
</feature>
<evidence type="ECO:0000256" key="6">
    <source>
        <dbReference type="ARBA" id="ARBA00022777"/>
    </source>
</evidence>
<dbReference type="Gene3D" id="3.30.200.20">
    <property type="entry name" value="Phosphorylase Kinase, domain 1"/>
    <property type="match status" value="1"/>
</dbReference>
<feature type="compositionally biased region" description="Basic and acidic residues" evidence="10">
    <location>
        <begin position="880"/>
        <end position="890"/>
    </location>
</feature>
<feature type="compositionally biased region" description="Low complexity" evidence="10">
    <location>
        <begin position="1441"/>
        <end position="1453"/>
    </location>
</feature>
<dbReference type="EC" id="2.7.11.1" evidence="2"/>
<dbReference type="EMBL" id="JAHFZB010000044">
    <property type="protein sequence ID" value="KAK6468491.1"/>
    <property type="molecule type" value="Genomic_DNA"/>
</dbReference>
<dbReference type="Gene3D" id="1.10.510.10">
    <property type="entry name" value="Transferase(Phosphotransferase) domain 1"/>
    <property type="match status" value="1"/>
</dbReference>
<keyword evidence="6" id="KW-0418">Kinase</keyword>
<dbReference type="InterPro" id="IPR051585">
    <property type="entry name" value="STE20_Ser/Thr_Kinases"/>
</dbReference>
<sequence length="1453" mass="161843">MASIFMRLFRFGGEKKKVKHYENLKRDVDPETDWDTLGELGDGAFGKVYKARSKSTGILVASKVIEVKNEEELEDYITEIDILASCCHGNIVRLFDALLFENRLSILIEFCPGGALDAIMLELERGLSEPQIQVVCKQTLQALEYLHGNKIIHRDLKTGNILLTMEGDVKLADFGVSAKNSSTQQKRATFIGTPYWMAPEVIQCETSKDAPYSCKADIWSLGITLIEAAEMEPPYHDLNPMRVLLKITKSEPPSLSQPRLWSSDFKDFLRRALEKNVEARGTAGQLLQHSFVSGVCGNGPLKELIAEAKAEVMEEVEDGGKAEASQQPSGSEATPASQNYTQHLSGTSEGETPSKLRRVSLEMGGGATMPRQGTVPPETGGTEGVGGEESATQTPAEPTGLTDAVENVPEDTVSKPEISSPDQTQTLGGEAELSSAGPSQTGQEGSAGNLKWARRLSDPIASLPPSSCSQRRCKSYYWDEDRIQDQESVIRMLKRVDSPNVLNLSPPSSSEHLVSNDQAGSIVSACTYRGALPGTEGSSSFTGEVTTELQSQAASAEESGISRMENGVHWGSDGPPQGDTVITDCETEKNSVVGLLGSDCAIGEGMESVQRVDETAGVPVAELCKPDQHDLEDLQEADQPLEFCSGDTKDFKTLGEKAEGRSTAGVDSEREDSADGDTQKSEVATLENHDGVTLAQQPLPVVQTDPLGPTSKGHLDLPGSRSAKRPPDFTEQSYLDLAGAPCVLRASGHTCPVVDSLDLAVKGVLVELKAAPLEKPKRVLDLGRLSKEEVSGVVSPTSIEETPGPLGVEEFTKAQVETEPDRCMDGESLGQVTTQTEDTEKPEVEKTSSQGEAKDSLTGEGKAAHEENLERDLTPQLDLNSRDSGIRIKEGPGGIEPAEDSLKPTGIQPGNDKEDSPRSGNSNGMNQEPPISLSPDETDPAKPKKSVKRVNFICQEEDQRQATVRLRNDEEESQLGRAAANGIAGSDGNLVPPGEQEDPPERNCVNENTEDQENSASGNGAGLYFKVRNITEATLCLAETTINRKTVKKTRKFIVDGKEVSVTTSKIVSDNDKKDEQLRSVRRQELHALRLLQKEEQREQTQLEQRLQHQREQMFRHIEQEMTGKKQYYDQEIEKVERQYRQSSERMEQDHTVRLRDEARRLKALQEKEYARRSQLLRTDSREEHKFLQKQQQDLNDALQKAVQEHKRKVAAVEWESLTKIQQLKRARESVIWELEQRHLQEKYHLFKQQVKEQLSLQRQQLLKRHGKEKERASRFHQSLLEDLRSQQAQERARLPKNQRCDAKARLALFKQSLKIQGVSSGAEQRQRLTQFQAEEESRQKAERLRQQQNHEQRLRELQEQCDGNSTELQQLQNEKLHLLVEREKRKIRTLEEEHTMELSEWRERLACRKEVLEEDLARRRKTKNRVPRRGSEPETRAGNRLSRFLPSLSFSS</sequence>
<protein>
    <recommendedName>
        <fullName evidence="2">non-specific serine/threonine protein kinase</fullName>
        <ecNumber evidence="2">2.7.11.1</ecNumber>
    </recommendedName>
</protein>
<gene>
    <name evidence="12" type="ORF">HHUSO_G33706</name>
</gene>
<dbReference type="PANTHER" id="PTHR46538:SF4">
    <property type="entry name" value="NON-SPECIFIC SERINE_THREONINE PROTEIN KINASE"/>
    <property type="match status" value="1"/>
</dbReference>
<keyword evidence="9" id="KW-0175">Coiled coil</keyword>
<dbReference type="PANTHER" id="PTHR46538">
    <property type="entry name" value="PROTEIN KINASE DOMAIN-CONTAINING PROTEIN"/>
    <property type="match status" value="1"/>
</dbReference>
<evidence type="ECO:0000313" key="12">
    <source>
        <dbReference type="EMBL" id="KAK6468491.1"/>
    </source>
</evidence>
<evidence type="ECO:0000256" key="9">
    <source>
        <dbReference type="SAM" id="Coils"/>
    </source>
</evidence>
<evidence type="ECO:0000256" key="1">
    <source>
        <dbReference type="ARBA" id="ARBA00008874"/>
    </source>
</evidence>
<dbReference type="InterPro" id="IPR011009">
    <property type="entry name" value="Kinase-like_dom_sf"/>
</dbReference>
<feature type="compositionally biased region" description="Polar residues" evidence="10">
    <location>
        <begin position="436"/>
        <end position="446"/>
    </location>
</feature>